<protein>
    <submittedName>
        <fullName evidence="1">GHMP kinase</fullName>
    </submittedName>
</protein>
<proteinExistence type="predicted"/>
<sequence length="309" mass="34712">MEKHFYGNGKLLLTGEYVVLDGARCLAVPTSYGQSLSIGKGDPGKLSWISKDEKGHTWFSYTFDIKADFDLADNDTNRKDSTIQRLTGLIRAAREMNPNFLNSTEGFTVTAKLSFPRDWGLGSSSTLVSNLARWAGIDPFELLSQTFKGSGYDIACARHDSPVLYSIAQKKPEIVPVTFNPPFRENLFFVHLNQKQDSREGIKRYKSRSKDEKAIQEISEITNRVLTCEELEEFESLLIRHEQIIASLIQLRVVKERLFPDFPGVIKSLGAWGGDFVIATARTSPTAYFKSKGYDTVIPYADMILNTTS</sequence>
<dbReference type="OrthoDB" id="5288719at2"/>
<dbReference type="Gene3D" id="3.30.230.10">
    <property type="match status" value="1"/>
</dbReference>
<dbReference type="InterPro" id="IPR014721">
    <property type="entry name" value="Ribsml_uS5_D2-typ_fold_subgr"/>
</dbReference>
<dbReference type="SUPFAM" id="SSF54211">
    <property type="entry name" value="Ribosomal protein S5 domain 2-like"/>
    <property type="match status" value="1"/>
</dbReference>
<dbReference type="AlphaFoldDB" id="A0A3N0EE34"/>
<organism evidence="1 2">
    <name type="scientific">Sinomicrobium pectinilyticum</name>
    <dbReference type="NCBI Taxonomy" id="1084421"/>
    <lineage>
        <taxon>Bacteria</taxon>
        <taxon>Pseudomonadati</taxon>
        <taxon>Bacteroidota</taxon>
        <taxon>Flavobacteriia</taxon>
        <taxon>Flavobacteriales</taxon>
        <taxon>Flavobacteriaceae</taxon>
        <taxon>Sinomicrobium</taxon>
    </lineage>
</organism>
<comment type="caution">
    <text evidence="1">The sequence shown here is derived from an EMBL/GenBank/DDBJ whole genome shotgun (WGS) entry which is preliminary data.</text>
</comment>
<name>A0A3N0EE34_SINP1</name>
<evidence type="ECO:0000313" key="1">
    <source>
        <dbReference type="EMBL" id="RNL85939.1"/>
    </source>
</evidence>
<dbReference type="Proteomes" id="UP000267469">
    <property type="component" value="Unassembled WGS sequence"/>
</dbReference>
<dbReference type="InterPro" id="IPR020568">
    <property type="entry name" value="Ribosomal_Su5_D2-typ_SF"/>
</dbReference>
<keyword evidence="1" id="KW-0808">Transferase</keyword>
<dbReference type="NCBIfam" id="NF040656">
    <property type="entry name" value="GHMP_GYDIA"/>
    <property type="match status" value="1"/>
</dbReference>
<keyword evidence="2" id="KW-1185">Reference proteome</keyword>
<dbReference type="RefSeq" id="WP_123216225.1">
    <property type="nucleotide sequence ID" value="NZ_RJTM01000085.1"/>
</dbReference>
<evidence type="ECO:0000313" key="2">
    <source>
        <dbReference type="Proteomes" id="UP000267469"/>
    </source>
</evidence>
<dbReference type="GO" id="GO:0016301">
    <property type="term" value="F:kinase activity"/>
    <property type="evidence" value="ECO:0007669"/>
    <property type="project" value="UniProtKB-KW"/>
</dbReference>
<gene>
    <name evidence="1" type="ORF">ED312_11820</name>
</gene>
<reference evidence="1 2" key="1">
    <citation type="submission" date="2018-10" db="EMBL/GenBank/DDBJ databases">
        <title>Sinomicrobium pectinilyticum sp. nov., a pectinase-producing bacterium isolated from alkaline and saline soil, and emended description of the genus Sinomicrobium.</title>
        <authorList>
            <person name="Cheng B."/>
            <person name="Li C."/>
            <person name="Lai Q."/>
            <person name="Du M."/>
            <person name="Shao Z."/>
            <person name="Xu P."/>
            <person name="Yang C."/>
        </authorList>
    </citation>
    <scope>NUCLEOTIDE SEQUENCE [LARGE SCALE GENOMIC DNA]</scope>
    <source>
        <strain evidence="1 2">5DNS001</strain>
    </source>
</reference>
<keyword evidence="1" id="KW-0418">Kinase</keyword>
<accession>A0A3N0EE34</accession>
<dbReference type="EMBL" id="RJTM01000085">
    <property type="protein sequence ID" value="RNL85939.1"/>
    <property type="molecule type" value="Genomic_DNA"/>
</dbReference>
<dbReference type="InterPro" id="IPR047765">
    <property type="entry name" value="GHMP_GYDIA-like"/>
</dbReference>